<keyword evidence="2 5" id="KW-0489">Methyltransferase</keyword>
<feature type="binding site" evidence="5">
    <location>
        <position position="70"/>
    </location>
    <ligand>
        <name>S-adenosyl-L-methionine</name>
        <dbReference type="ChEBI" id="CHEBI:59789"/>
    </ligand>
</feature>
<dbReference type="EC" id="2.1.1.163" evidence="5"/>
<protein>
    <recommendedName>
        <fullName evidence="5">Demethylmenaquinone methyltransferase</fullName>
        <ecNumber evidence="5">2.1.1.163</ecNumber>
    </recommendedName>
</protein>
<accession>F2ICA4</accession>
<dbReference type="Proteomes" id="UP000007463">
    <property type="component" value="Chromosome"/>
</dbReference>
<dbReference type="CDD" id="cd02440">
    <property type="entry name" value="AdoMet_MTases"/>
    <property type="match status" value="1"/>
</dbReference>
<dbReference type="PROSITE" id="PS01183">
    <property type="entry name" value="UBIE_1"/>
    <property type="match status" value="1"/>
</dbReference>
<evidence type="ECO:0000256" key="1">
    <source>
        <dbReference type="ARBA" id="ARBA00022428"/>
    </source>
</evidence>
<dbReference type="SUPFAM" id="SSF53335">
    <property type="entry name" value="S-adenosyl-L-methionine-dependent methyltransferases"/>
    <property type="match status" value="1"/>
</dbReference>
<dbReference type="Gene3D" id="3.40.50.150">
    <property type="entry name" value="Vaccinia Virus protein VP39"/>
    <property type="match status" value="1"/>
</dbReference>
<keyword evidence="3 5" id="KW-0808">Transferase</keyword>
<dbReference type="STRING" id="755732.Fluta_2364"/>
<dbReference type="GO" id="GO:0032259">
    <property type="term" value="P:methylation"/>
    <property type="evidence" value="ECO:0007669"/>
    <property type="project" value="UniProtKB-KW"/>
</dbReference>
<dbReference type="KEGG" id="fte:Fluta_2364"/>
<dbReference type="NCBIfam" id="NF001244">
    <property type="entry name" value="PRK00216.1-5"/>
    <property type="match status" value="1"/>
</dbReference>
<dbReference type="InterPro" id="IPR029063">
    <property type="entry name" value="SAM-dependent_MTases_sf"/>
</dbReference>
<dbReference type="eggNOG" id="COG2226">
    <property type="taxonomic scope" value="Bacteria"/>
</dbReference>
<dbReference type="GO" id="GO:0009234">
    <property type="term" value="P:menaquinone biosynthetic process"/>
    <property type="evidence" value="ECO:0007669"/>
    <property type="project" value="UniProtKB-UniRule"/>
</dbReference>
<dbReference type="UniPathway" id="UPA00079">
    <property type="reaction ID" value="UER00169"/>
</dbReference>
<sequence length="244" mass="27851">MEERKVVKPYGTDDKSKKEEVAEMFNKISKRYDFLNHFLSVGIDRIWRRKAVNMLKEIQPKRILDLATGTGDFAIQLLKLNPTEIVGMDISEGMLEVGRVKMKKRGFEKIISMQLGDSENLPFEDNYFDALTVGFGVRNYENLEKGLSEMLRVVRSGGKLIILEFSKPKKFPVKQYYSFHSKYIIPFFGKRISKDDKAYAYLPESVAAFPEGKDFTDILEKVGYTKVASRLVSGGIATIYSGVK</sequence>
<reference evidence="7" key="2">
    <citation type="submission" date="2011-02" db="EMBL/GenBank/DDBJ databases">
        <title>The complete genome of Fluviicola taffensis DSM 16823.</title>
        <authorList>
            <consortium name="US DOE Joint Genome Institute (JGI-PGF)"/>
            <person name="Lucas S."/>
            <person name="Copeland A."/>
            <person name="Lapidus A."/>
            <person name="Bruce D."/>
            <person name="Goodwin L."/>
            <person name="Pitluck S."/>
            <person name="Kyrpides N."/>
            <person name="Mavromatis K."/>
            <person name="Ivanova N."/>
            <person name="Mikhailova N."/>
            <person name="Pagani I."/>
            <person name="Chertkov O."/>
            <person name="Detter J.C."/>
            <person name="Han C."/>
            <person name="Tapia R."/>
            <person name="Land M."/>
            <person name="Hauser L."/>
            <person name="Markowitz V."/>
            <person name="Cheng J.-F."/>
            <person name="Hugenholtz P."/>
            <person name="Woyke T."/>
            <person name="Wu D."/>
            <person name="Tindall B."/>
            <person name="Pomrenke H.G."/>
            <person name="Brambilla E."/>
            <person name="Klenk H.-P."/>
            <person name="Eisen J.A."/>
        </authorList>
    </citation>
    <scope>NUCLEOTIDE SEQUENCE [LARGE SCALE GENOMIC DNA]</scope>
    <source>
        <strain evidence="7">DSM 16823 / RW262 / RW262</strain>
    </source>
</reference>
<evidence type="ECO:0000256" key="2">
    <source>
        <dbReference type="ARBA" id="ARBA00022603"/>
    </source>
</evidence>
<dbReference type="AlphaFoldDB" id="F2ICA4"/>
<keyword evidence="1 5" id="KW-0474">Menaquinone biosynthesis</keyword>
<evidence type="ECO:0000256" key="5">
    <source>
        <dbReference type="HAMAP-Rule" id="MF_01813"/>
    </source>
</evidence>
<dbReference type="Pfam" id="PF01209">
    <property type="entry name" value="Ubie_methyltran"/>
    <property type="match status" value="1"/>
</dbReference>
<dbReference type="RefSeq" id="WP_013687120.1">
    <property type="nucleotide sequence ID" value="NC_015321.1"/>
</dbReference>
<keyword evidence="4 5" id="KW-0949">S-adenosyl-L-methionine</keyword>
<dbReference type="HAMAP" id="MF_01813">
    <property type="entry name" value="MenG_UbiE_methyltr"/>
    <property type="match status" value="1"/>
</dbReference>
<name>F2ICA4_FLUTR</name>
<comment type="function">
    <text evidence="5">Methyltransferase required for the conversion of demethylmenaquinol (DMKH2) to menaquinol (MKH2).</text>
</comment>
<dbReference type="EMBL" id="CP002542">
    <property type="protein sequence ID" value="AEA44350.1"/>
    <property type="molecule type" value="Genomic_DNA"/>
</dbReference>
<comment type="pathway">
    <text evidence="5">Quinol/quinone metabolism; menaquinone biosynthesis; menaquinol from 1,4-dihydroxy-2-naphthoate: step 2/2.</text>
</comment>
<dbReference type="PANTHER" id="PTHR43591">
    <property type="entry name" value="METHYLTRANSFERASE"/>
    <property type="match status" value="1"/>
</dbReference>
<comment type="caution">
    <text evidence="5">Lacks conserved residue(s) required for the propagation of feature annotation.</text>
</comment>
<comment type="catalytic activity">
    <reaction evidence="5">
        <text>a 2-demethylmenaquinol + S-adenosyl-L-methionine = a menaquinol + S-adenosyl-L-homocysteine + H(+)</text>
        <dbReference type="Rhea" id="RHEA:42640"/>
        <dbReference type="Rhea" id="RHEA-COMP:9539"/>
        <dbReference type="Rhea" id="RHEA-COMP:9563"/>
        <dbReference type="ChEBI" id="CHEBI:15378"/>
        <dbReference type="ChEBI" id="CHEBI:18151"/>
        <dbReference type="ChEBI" id="CHEBI:55437"/>
        <dbReference type="ChEBI" id="CHEBI:57856"/>
        <dbReference type="ChEBI" id="CHEBI:59789"/>
        <dbReference type="EC" id="2.1.1.163"/>
    </reaction>
</comment>
<proteinExistence type="inferred from homology"/>
<evidence type="ECO:0000256" key="4">
    <source>
        <dbReference type="ARBA" id="ARBA00022691"/>
    </source>
</evidence>
<feature type="binding site" evidence="5">
    <location>
        <begin position="117"/>
        <end position="118"/>
    </location>
    <ligand>
        <name>S-adenosyl-L-methionine</name>
        <dbReference type="ChEBI" id="CHEBI:59789"/>
    </ligand>
</feature>
<evidence type="ECO:0000313" key="7">
    <source>
        <dbReference type="Proteomes" id="UP000007463"/>
    </source>
</evidence>
<keyword evidence="7" id="KW-1185">Reference proteome</keyword>
<dbReference type="PROSITE" id="PS51608">
    <property type="entry name" value="SAM_MT_UBIE"/>
    <property type="match status" value="1"/>
</dbReference>
<dbReference type="InterPro" id="IPR004033">
    <property type="entry name" value="UbiE/COQ5_MeTrFase"/>
</dbReference>
<feature type="binding site" evidence="5">
    <location>
        <position position="89"/>
    </location>
    <ligand>
        <name>S-adenosyl-L-methionine</name>
        <dbReference type="ChEBI" id="CHEBI:59789"/>
    </ligand>
</feature>
<dbReference type="PANTHER" id="PTHR43591:SF24">
    <property type="entry name" value="2-METHOXY-6-POLYPRENYL-1,4-BENZOQUINOL METHYLASE, MITOCHONDRIAL"/>
    <property type="match status" value="1"/>
</dbReference>
<dbReference type="OrthoDB" id="9808140at2"/>
<dbReference type="NCBIfam" id="TIGR01934">
    <property type="entry name" value="MenG_MenH_UbiE"/>
    <property type="match status" value="1"/>
</dbReference>
<comment type="similarity">
    <text evidence="5">Belongs to the class I-like SAM-binding methyltransferase superfamily. MenG/UbiE family.</text>
</comment>
<dbReference type="InterPro" id="IPR023576">
    <property type="entry name" value="UbiE/COQ5_MeTrFase_CS"/>
</dbReference>
<dbReference type="HOGENOM" id="CLU_037990_0_0_10"/>
<evidence type="ECO:0000256" key="3">
    <source>
        <dbReference type="ARBA" id="ARBA00022679"/>
    </source>
</evidence>
<dbReference type="GO" id="GO:0043770">
    <property type="term" value="F:demethylmenaquinone methyltransferase activity"/>
    <property type="evidence" value="ECO:0007669"/>
    <property type="project" value="UniProtKB-UniRule"/>
</dbReference>
<evidence type="ECO:0000313" key="6">
    <source>
        <dbReference type="EMBL" id="AEA44350.1"/>
    </source>
</evidence>
<reference evidence="6 7" key="1">
    <citation type="journal article" date="2011" name="Stand. Genomic Sci.">
        <title>Complete genome sequence of the gliding freshwater bacterium Fluviicola taffensis type strain (RW262).</title>
        <authorList>
            <person name="Woyke T."/>
            <person name="Chertkov O."/>
            <person name="Lapidus A."/>
            <person name="Nolan M."/>
            <person name="Lucas S."/>
            <person name="Del Rio T.G."/>
            <person name="Tice H."/>
            <person name="Cheng J.F."/>
            <person name="Tapia R."/>
            <person name="Han C."/>
            <person name="Goodwin L."/>
            <person name="Pitluck S."/>
            <person name="Liolios K."/>
            <person name="Pagani I."/>
            <person name="Ivanova N."/>
            <person name="Huntemann M."/>
            <person name="Mavromatis K."/>
            <person name="Mikhailova N."/>
            <person name="Pati A."/>
            <person name="Chen A."/>
            <person name="Palaniappan K."/>
            <person name="Land M."/>
            <person name="Hauser L."/>
            <person name="Brambilla E.M."/>
            <person name="Rohde M."/>
            <person name="Mwirichia R."/>
            <person name="Sikorski J."/>
            <person name="Tindall B.J."/>
            <person name="Goker M."/>
            <person name="Bristow J."/>
            <person name="Eisen J.A."/>
            <person name="Markowitz V."/>
            <person name="Hugenholtz P."/>
            <person name="Klenk H.P."/>
            <person name="Kyrpides N.C."/>
        </authorList>
    </citation>
    <scope>NUCLEOTIDE SEQUENCE [LARGE SCALE GENOMIC DNA]</scope>
    <source>
        <strain evidence="7">DSM 16823 / RW262 / RW262</strain>
    </source>
</reference>
<gene>
    <name evidence="5" type="primary">menG</name>
    <name evidence="6" type="ordered locus">Fluta_2364</name>
</gene>
<organism evidence="6 7">
    <name type="scientific">Fluviicola taffensis (strain DSM 16823 / NCIMB 13979 / RW262)</name>
    <dbReference type="NCBI Taxonomy" id="755732"/>
    <lineage>
        <taxon>Bacteria</taxon>
        <taxon>Pseudomonadati</taxon>
        <taxon>Bacteroidota</taxon>
        <taxon>Flavobacteriia</taxon>
        <taxon>Flavobacteriales</taxon>
        <taxon>Crocinitomicaceae</taxon>
        <taxon>Fluviicola</taxon>
    </lineage>
</organism>